<dbReference type="Gene3D" id="3.30.300.30">
    <property type="match status" value="1"/>
</dbReference>
<dbReference type="InterPro" id="IPR020845">
    <property type="entry name" value="AMP-binding_CS"/>
</dbReference>
<dbReference type="Pfam" id="PF00501">
    <property type="entry name" value="AMP-binding"/>
    <property type="match status" value="1"/>
</dbReference>
<evidence type="ECO:0000259" key="3">
    <source>
        <dbReference type="Pfam" id="PF13193"/>
    </source>
</evidence>
<dbReference type="CDD" id="cd05930">
    <property type="entry name" value="A_NRPS"/>
    <property type="match status" value="1"/>
</dbReference>
<dbReference type="PANTHER" id="PTHR45527">
    <property type="entry name" value="NONRIBOSOMAL PEPTIDE SYNTHETASE"/>
    <property type="match status" value="1"/>
</dbReference>
<feature type="region of interest" description="Disordered" evidence="1">
    <location>
        <begin position="862"/>
        <end position="882"/>
    </location>
</feature>
<dbReference type="InterPro" id="IPR000873">
    <property type="entry name" value="AMP-dep_synth/lig_dom"/>
</dbReference>
<sequence length="882" mass="90874">MPPSPVSRSVRTPVPAAGPVDVPPAGPAGPVDMPAGGRAGFTAGCWVVEEPLDEGALRVRVAGGDREVPLTVLGPGSVGTDHEEWGELIREEAAAAEAEPGPARVLLARLDGERSLLVVVTEDALPPAAVMGWLLTDDAPFPAVGAGPESMSCAATGLVDGQREVAERGPSGLPAGGDRASGYAGTVRVPAAWAASRLRSAGVPVEASLAVALAVLRVRCGGSPGAGIVVASDTPVAVAPRVAESVPGTVALRAGGHALASGVPVHPGFHAALAVSPCGVTEPGRVGAYTASAVRPPDAVAHHGLLVLLEDDRLRMDYDTGLYEEGAVVTFAARLLAVLEELLDDRPVHGIVAAGAAERAALAEWSRGTEAAVPAVCLHTLVEEHAARKPDAPAVLCGETELTYGRLDEDANRVARLLRAAGVGAGGLVALLTERSAWSVTAMLGTLKAGAAYVPIEPTYPPERVRRILDDSGAAVLLADREPEYAVPVPVLVGGEGAGLPGTPLGVPVTPDDLAYVIYTSGSTGTPKGIGVHHRAIVASTAARAVAGPPPGRDLVLPPLCFDGAAGGMFWALTSGGAVVLPTEQEAHDPMALRKLLESAAVTHVHAVPSHYRIVLQVAGQEALGRFSMVAVGGEPLGPDVVAEHLRLCPQAPLFNDYGPTECAVWATTHRCGPAEAAGAGIPIGRPVPGYQAYVLDGGLRPVPPGLPGEIWLGGPGVARGYHGRAALTAERFLPDPYRPGGRLYRTGDRGLWGPDGRLLILGRVDHQVKVRGFRIELGEVEAAVRRHPAVGECAVLLRRDGAAEQLVAFVVLGSHVTAPELQRKIAESLPEQMRPHHIAVVPRLPRTPGGKVDALALRTMPLPSHTGSADDRTGIADSRFQ</sequence>
<feature type="compositionally biased region" description="Basic and acidic residues" evidence="1">
    <location>
        <begin position="869"/>
        <end position="882"/>
    </location>
</feature>
<feature type="domain" description="AMP-dependent synthetase/ligase" evidence="2">
    <location>
        <begin position="383"/>
        <end position="723"/>
    </location>
</feature>
<dbReference type="Pfam" id="PF13193">
    <property type="entry name" value="AMP-binding_C"/>
    <property type="match status" value="1"/>
</dbReference>
<evidence type="ECO:0000256" key="1">
    <source>
        <dbReference type="SAM" id="MobiDB-lite"/>
    </source>
</evidence>
<evidence type="ECO:0000259" key="2">
    <source>
        <dbReference type="Pfam" id="PF00501"/>
    </source>
</evidence>
<proteinExistence type="predicted"/>
<dbReference type="GO" id="GO:0043041">
    <property type="term" value="P:amino acid activation for nonribosomal peptide biosynthetic process"/>
    <property type="evidence" value="ECO:0007669"/>
    <property type="project" value="TreeGrafter"/>
</dbReference>
<reference evidence="4" key="1">
    <citation type="journal article" date="2013" name="Chem. Biol.">
        <title>Core assembly mechanism of quinocarcin/SF-1739: bimodular complex nonribosomal peptide synthetases for sequential mannich-type reactions.</title>
        <authorList>
            <person name="Hiratsuka T."/>
            <person name="Koketsu K."/>
            <person name="Minami A."/>
            <person name="Kaneko S."/>
            <person name="Yamazaki C."/>
            <person name="Watanabe K."/>
            <person name="Oguri H."/>
            <person name="Oikawa H."/>
        </authorList>
    </citation>
    <scope>NUCLEOTIDE SEQUENCE</scope>
    <source>
        <strain evidence="4">SF-1739</strain>
    </source>
</reference>
<accession>A0A060NT21</accession>
<dbReference type="PANTHER" id="PTHR45527:SF1">
    <property type="entry name" value="FATTY ACID SYNTHASE"/>
    <property type="match status" value="1"/>
</dbReference>
<dbReference type="FunFam" id="3.40.50.980:FF:000001">
    <property type="entry name" value="Non-ribosomal peptide synthetase"/>
    <property type="match status" value="1"/>
</dbReference>
<dbReference type="InterPro" id="IPR025110">
    <property type="entry name" value="AMP-bd_C"/>
</dbReference>
<feature type="compositionally biased region" description="Low complexity" evidence="1">
    <location>
        <begin position="1"/>
        <end position="20"/>
    </location>
</feature>
<dbReference type="GO" id="GO:0031177">
    <property type="term" value="F:phosphopantetheine binding"/>
    <property type="evidence" value="ECO:0007669"/>
    <property type="project" value="TreeGrafter"/>
</dbReference>
<dbReference type="Gene3D" id="2.30.38.10">
    <property type="entry name" value="Luciferase, Domain 3"/>
    <property type="match status" value="1"/>
</dbReference>
<feature type="domain" description="AMP-binding enzyme C-terminal" evidence="3">
    <location>
        <begin position="780"/>
        <end position="852"/>
    </location>
</feature>
<dbReference type="NCBIfam" id="TIGR01733">
    <property type="entry name" value="AA-adenyl-dom"/>
    <property type="match status" value="1"/>
</dbReference>
<dbReference type="GO" id="GO:0044550">
    <property type="term" value="P:secondary metabolite biosynthetic process"/>
    <property type="evidence" value="ECO:0007669"/>
    <property type="project" value="TreeGrafter"/>
</dbReference>
<organism evidence="4">
    <name type="scientific">Peterkaempfera griseoplana</name>
    <name type="common">Streptacidiphilus griseoplanus</name>
    <dbReference type="NCBI Taxonomy" id="66896"/>
    <lineage>
        <taxon>Bacteria</taxon>
        <taxon>Bacillati</taxon>
        <taxon>Actinomycetota</taxon>
        <taxon>Actinomycetes</taxon>
        <taxon>Kitasatosporales</taxon>
        <taxon>Streptomycetaceae</taxon>
        <taxon>Peterkaempfera</taxon>
    </lineage>
</organism>
<dbReference type="AlphaFoldDB" id="A0A060NT21"/>
<dbReference type="PROSITE" id="PS00455">
    <property type="entry name" value="AMP_BINDING"/>
    <property type="match status" value="1"/>
</dbReference>
<dbReference type="Gene3D" id="3.40.50.980">
    <property type="match status" value="2"/>
</dbReference>
<evidence type="ECO:0000313" key="4">
    <source>
        <dbReference type="EMBL" id="BAO84892.1"/>
    </source>
</evidence>
<name>A0A060NT21_PETGR</name>
<feature type="region of interest" description="Disordered" evidence="1">
    <location>
        <begin position="1"/>
        <end position="31"/>
    </location>
</feature>
<dbReference type="InterPro" id="IPR010071">
    <property type="entry name" value="AA_adenyl_dom"/>
</dbReference>
<gene>
    <name evidence="4" type="primary">cya19</name>
</gene>
<dbReference type="SUPFAM" id="SSF56801">
    <property type="entry name" value="Acetyl-CoA synthetase-like"/>
    <property type="match status" value="1"/>
</dbReference>
<dbReference type="GO" id="GO:0005737">
    <property type="term" value="C:cytoplasm"/>
    <property type="evidence" value="ECO:0007669"/>
    <property type="project" value="TreeGrafter"/>
</dbReference>
<dbReference type="EMBL" id="AB819397">
    <property type="protein sequence ID" value="BAO84892.1"/>
    <property type="molecule type" value="Genomic_DNA"/>
</dbReference>
<dbReference type="InterPro" id="IPR045851">
    <property type="entry name" value="AMP-bd_C_sf"/>
</dbReference>
<protein>
    <submittedName>
        <fullName evidence="4">Putative non-ribosomal peptide synthetase</fullName>
    </submittedName>
</protein>